<keyword evidence="5 6" id="KW-0472">Membrane</keyword>
<evidence type="ECO:0000259" key="7">
    <source>
        <dbReference type="Pfam" id="PF04138"/>
    </source>
</evidence>
<dbReference type="EMBL" id="CP035704">
    <property type="protein sequence ID" value="QBB70467.1"/>
    <property type="molecule type" value="Genomic_DNA"/>
</dbReference>
<name>A0A411HJA1_9GAMM</name>
<feature type="domain" description="GtrA/DPMS transmembrane" evidence="7">
    <location>
        <begin position="11"/>
        <end position="129"/>
    </location>
</feature>
<organism evidence="8 9">
    <name type="scientific">Pseudolysobacter antarcticus</name>
    <dbReference type="NCBI Taxonomy" id="2511995"/>
    <lineage>
        <taxon>Bacteria</taxon>
        <taxon>Pseudomonadati</taxon>
        <taxon>Pseudomonadota</taxon>
        <taxon>Gammaproteobacteria</taxon>
        <taxon>Lysobacterales</taxon>
        <taxon>Rhodanobacteraceae</taxon>
        <taxon>Pseudolysobacter</taxon>
    </lineage>
</organism>
<dbReference type="AlphaFoldDB" id="A0A411HJA1"/>
<evidence type="ECO:0000256" key="3">
    <source>
        <dbReference type="ARBA" id="ARBA00022692"/>
    </source>
</evidence>
<dbReference type="OrthoDB" id="7926501at2"/>
<accession>A0A411HJA1</accession>
<evidence type="ECO:0000256" key="6">
    <source>
        <dbReference type="SAM" id="Phobius"/>
    </source>
</evidence>
<evidence type="ECO:0000256" key="1">
    <source>
        <dbReference type="ARBA" id="ARBA00004141"/>
    </source>
</evidence>
<dbReference type="InterPro" id="IPR007267">
    <property type="entry name" value="GtrA_DPMS_TM"/>
</dbReference>
<sequence length="154" mass="17004">MKAGLRRFMLFGIAGTLGFVVDAGITLLLLRIVGMNYYVSRLIAFLCAVVTTYHFNRRYTFADQIDASQSGLRRRYLVAMVGGFALNYGTYAALGLRFPFFHEFPVVAILAGSFAGLLVNYLSSKYWVFRATPVVADISAPSDAEHATAERKIG</sequence>
<gene>
    <name evidence="8" type="ORF">ELE36_08860</name>
</gene>
<evidence type="ECO:0000256" key="4">
    <source>
        <dbReference type="ARBA" id="ARBA00022989"/>
    </source>
</evidence>
<dbReference type="Pfam" id="PF04138">
    <property type="entry name" value="GtrA_DPMS_TM"/>
    <property type="match status" value="1"/>
</dbReference>
<feature type="transmembrane region" description="Helical" evidence="6">
    <location>
        <begin position="76"/>
        <end position="98"/>
    </location>
</feature>
<protein>
    <submittedName>
        <fullName evidence="8">GtrA family protein</fullName>
    </submittedName>
</protein>
<dbReference type="GO" id="GO:0000271">
    <property type="term" value="P:polysaccharide biosynthetic process"/>
    <property type="evidence" value="ECO:0007669"/>
    <property type="project" value="InterPro"/>
</dbReference>
<dbReference type="KEGG" id="xbc:ELE36_08860"/>
<evidence type="ECO:0000256" key="2">
    <source>
        <dbReference type="ARBA" id="ARBA00009399"/>
    </source>
</evidence>
<evidence type="ECO:0000313" key="9">
    <source>
        <dbReference type="Proteomes" id="UP000291562"/>
    </source>
</evidence>
<dbReference type="PANTHER" id="PTHR38459:SF1">
    <property type="entry name" value="PROPHAGE BACTOPRENOL-LINKED GLUCOSE TRANSLOCASE HOMOLOG"/>
    <property type="match status" value="1"/>
</dbReference>
<dbReference type="PANTHER" id="PTHR38459">
    <property type="entry name" value="PROPHAGE BACTOPRENOL-LINKED GLUCOSE TRANSLOCASE HOMOLOG"/>
    <property type="match status" value="1"/>
</dbReference>
<proteinExistence type="inferred from homology"/>
<evidence type="ECO:0000313" key="8">
    <source>
        <dbReference type="EMBL" id="QBB70467.1"/>
    </source>
</evidence>
<dbReference type="Proteomes" id="UP000291562">
    <property type="component" value="Chromosome"/>
</dbReference>
<keyword evidence="9" id="KW-1185">Reference proteome</keyword>
<keyword evidence="3 6" id="KW-0812">Transmembrane</keyword>
<dbReference type="InterPro" id="IPR051401">
    <property type="entry name" value="GtrA_CellWall_Glycosyl"/>
</dbReference>
<evidence type="ECO:0000256" key="5">
    <source>
        <dbReference type="ARBA" id="ARBA00023136"/>
    </source>
</evidence>
<comment type="subcellular location">
    <subcellularLocation>
        <location evidence="1">Membrane</location>
        <topology evidence="1">Multi-pass membrane protein</topology>
    </subcellularLocation>
</comment>
<comment type="similarity">
    <text evidence="2">Belongs to the GtrA family.</text>
</comment>
<feature type="transmembrane region" description="Helical" evidence="6">
    <location>
        <begin position="7"/>
        <end position="32"/>
    </location>
</feature>
<feature type="transmembrane region" description="Helical" evidence="6">
    <location>
        <begin position="38"/>
        <end position="55"/>
    </location>
</feature>
<reference evidence="8 9" key="1">
    <citation type="submission" date="2019-01" db="EMBL/GenBank/DDBJ databases">
        <title>Pseudolysobacter antarctica gen. nov., sp. nov., isolated from Fildes Peninsula, Antarctica.</title>
        <authorList>
            <person name="Wei Z."/>
            <person name="Peng F."/>
        </authorList>
    </citation>
    <scope>NUCLEOTIDE SEQUENCE [LARGE SCALE GENOMIC DNA]</scope>
    <source>
        <strain evidence="8 9">AQ6-296</strain>
    </source>
</reference>
<dbReference type="GO" id="GO:0005886">
    <property type="term" value="C:plasma membrane"/>
    <property type="evidence" value="ECO:0007669"/>
    <property type="project" value="TreeGrafter"/>
</dbReference>
<feature type="transmembrane region" description="Helical" evidence="6">
    <location>
        <begin position="104"/>
        <end position="122"/>
    </location>
</feature>
<keyword evidence="4 6" id="KW-1133">Transmembrane helix</keyword>
<dbReference type="RefSeq" id="WP_129832725.1">
    <property type="nucleotide sequence ID" value="NZ_CP035704.1"/>
</dbReference>